<protein>
    <submittedName>
        <fullName evidence="2">Uncharacterized protein</fullName>
    </submittedName>
</protein>
<dbReference type="Proteomes" id="UP000527355">
    <property type="component" value="Unassembled WGS sequence"/>
</dbReference>
<organism evidence="2 3">
    <name type="scientific">Myotis myotis</name>
    <name type="common">Greater mouse-eared bat</name>
    <name type="synonym">Vespertilio myotis</name>
    <dbReference type="NCBI Taxonomy" id="51298"/>
    <lineage>
        <taxon>Eukaryota</taxon>
        <taxon>Metazoa</taxon>
        <taxon>Chordata</taxon>
        <taxon>Craniata</taxon>
        <taxon>Vertebrata</taxon>
        <taxon>Euteleostomi</taxon>
        <taxon>Mammalia</taxon>
        <taxon>Eutheria</taxon>
        <taxon>Laurasiatheria</taxon>
        <taxon>Chiroptera</taxon>
        <taxon>Yangochiroptera</taxon>
        <taxon>Vespertilionidae</taxon>
        <taxon>Myotis</taxon>
    </lineage>
</organism>
<dbReference type="AlphaFoldDB" id="A0A7J7Z644"/>
<reference evidence="2 3" key="1">
    <citation type="journal article" date="2020" name="Nature">
        <title>Six reference-quality genomes reveal evolution of bat adaptations.</title>
        <authorList>
            <person name="Jebb D."/>
            <person name="Huang Z."/>
            <person name="Pippel M."/>
            <person name="Hughes G.M."/>
            <person name="Lavrichenko K."/>
            <person name="Devanna P."/>
            <person name="Winkler S."/>
            <person name="Jermiin L.S."/>
            <person name="Skirmuntt E.C."/>
            <person name="Katzourakis A."/>
            <person name="Burkitt-Gray L."/>
            <person name="Ray D.A."/>
            <person name="Sullivan K.A.M."/>
            <person name="Roscito J.G."/>
            <person name="Kirilenko B.M."/>
            <person name="Davalos L.M."/>
            <person name="Corthals A.P."/>
            <person name="Power M.L."/>
            <person name="Jones G."/>
            <person name="Ransome R.D."/>
            <person name="Dechmann D.K.N."/>
            <person name="Locatelli A.G."/>
            <person name="Puechmaille S.J."/>
            <person name="Fedrigo O."/>
            <person name="Jarvis E.D."/>
            <person name="Hiller M."/>
            <person name="Vernes S.C."/>
            <person name="Myers E.W."/>
            <person name="Teeling E.C."/>
        </authorList>
    </citation>
    <scope>NUCLEOTIDE SEQUENCE [LARGE SCALE GENOMIC DNA]</scope>
    <source>
        <strain evidence="2">MMyoMyo1</strain>
        <tissue evidence="2">Flight muscle</tissue>
    </source>
</reference>
<feature type="region of interest" description="Disordered" evidence="1">
    <location>
        <begin position="104"/>
        <end position="138"/>
    </location>
</feature>
<evidence type="ECO:0000256" key="1">
    <source>
        <dbReference type="SAM" id="MobiDB-lite"/>
    </source>
</evidence>
<comment type="caution">
    <text evidence="2">The sequence shown here is derived from an EMBL/GenBank/DDBJ whole genome shotgun (WGS) entry which is preliminary data.</text>
</comment>
<keyword evidence="3" id="KW-1185">Reference proteome</keyword>
<evidence type="ECO:0000313" key="2">
    <source>
        <dbReference type="EMBL" id="KAF6369495.1"/>
    </source>
</evidence>
<sequence>MTLRCPAKVKPWSWSQQCLGENEAAHGVATPLGRGGARLPVRATHVHGHVRTVTAPRAHVSEVYTLSARLTELRPEGWGGDGIRIIVVMETRADPVTDVPVREPQEAEAENGDRRKLRRNGCRFPSATPVSPHGDRSHCCPLHGLRGHHS</sequence>
<evidence type="ECO:0000313" key="3">
    <source>
        <dbReference type="Proteomes" id="UP000527355"/>
    </source>
</evidence>
<gene>
    <name evidence="2" type="ORF">mMyoMyo1_010815</name>
</gene>
<name>A0A7J7Z644_MYOMY</name>
<proteinExistence type="predicted"/>
<accession>A0A7J7Z644</accession>
<dbReference type="EMBL" id="JABWUV010000003">
    <property type="protein sequence ID" value="KAF6369495.1"/>
    <property type="molecule type" value="Genomic_DNA"/>
</dbReference>